<dbReference type="AlphaFoldDB" id="A0A2P8DJW3"/>
<organism evidence="2 3">
    <name type="scientific">Haloactinopolyspora alba</name>
    <dbReference type="NCBI Taxonomy" id="648780"/>
    <lineage>
        <taxon>Bacteria</taxon>
        <taxon>Bacillati</taxon>
        <taxon>Actinomycetota</taxon>
        <taxon>Actinomycetes</taxon>
        <taxon>Jiangellales</taxon>
        <taxon>Jiangellaceae</taxon>
        <taxon>Haloactinopolyspora</taxon>
    </lineage>
</organism>
<reference evidence="2 3" key="1">
    <citation type="submission" date="2018-03" db="EMBL/GenBank/DDBJ databases">
        <title>Genomic Encyclopedia of Archaeal and Bacterial Type Strains, Phase II (KMG-II): from individual species to whole genera.</title>
        <authorList>
            <person name="Goeker M."/>
        </authorList>
    </citation>
    <scope>NUCLEOTIDE SEQUENCE [LARGE SCALE GENOMIC DNA]</scope>
    <source>
        <strain evidence="2 3">DSM 45211</strain>
    </source>
</reference>
<keyword evidence="3" id="KW-1185">Reference proteome</keyword>
<dbReference type="SUPFAM" id="SSF51735">
    <property type="entry name" value="NAD(P)-binding Rossmann-fold domains"/>
    <property type="match status" value="1"/>
</dbReference>
<accession>A0A2P8DJW3</accession>
<gene>
    <name evidence="2" type="ORF">CLV30_1227</name>
</gene>
<dbReference type="InterPro" id="IPR001509">
    <property type="entry name" value="Epimerase_deHydtase"/>
</dbReference>
<dbReference type="PANTHER" id="PTHR43245">
    <property type="entry name" value="BIFUNCTIONAL POLYMYXIN RESISTANCE PROTEIN ARNA"/>
    <property type="match status" value="1"/>
</dbReference>
<sequence>MVVGVARHLGALLAEQLSHDDRVDRVVGIDVVPPDDDIGDAEFVRADIRTSDIGRVMQRVEPDTVVHMNILATRSDAGGRSPQKEINVIGTMQLLAACQRAASVRTVVVKSSTTVYGAGAHAPALFTEDMVPGALARGGYEKDASEVEAYVRGFSRRRPDVHVSILRFANVLGPTIRTALSEYFALPAVPFVAGRDPRFQLVHEQDCLDALRHTTLGEHTGIVNVAGDGFLVLSQALARAGRPAVPLPTLGTPLVGGLMRRTGVADMDSAQVRFLTHGRGVDTTRMREQLGFEPAYSTMATFDEFVRARVTGGFDSHAVLAAARQVRTRLADGLGHQRGQP</sequence>
<dbReference type="PANTHER" id="PTHR43245:SF52">
    <property type="entry name" value="NAD-DEPENDENT EPIMERASE_DEHYDRATASE"/>
    <property type="match status" value="1"/>
</dbReference>
<comment type="caution">
    <text evidence="2">The sequence shown here is derived from an EMBL/GenBank/DDBJ whole genome shotgun (WGS) entry which is preliminary data.</text>
</comment>
<dbReference type="Gene3D" id="3.40.50.720">
    <property type="entry name" value="NAD(P)-binding Rossmann-like Domain"/>
    <property type="match status" value="1"/>
</dbReference>
<dbReference type="EMBL" id="PYGE01000022">
    <property type="protein sequence ID" value="PSK97515.1"/>
    <property type="molecule type" value="Genomic_DNA"/>
</dbReference>
<dbReference type="Proteomes" id="UP000243528">
    <property type="component" value="Unassembled WGS sequence"/>
</dbReference>
<dbReference type="Pfam" id="PF01370">
    <property type="entry name" value="Epimerase"/>
    <property type="match status" value="1"/>
</dbReference>
<proteinExistence type="predicted"/>
<dbReference type="InterPro" id="IPR050177">
    <property type="entry name" value="Lipid_A_modif_metabolic_enz"/>
</dbReference>
<feature type="domain" description="NAD-dependent epimerase/dehydratase" evidence="1">
    <location>
        <begin position="1"/>
        <end position="177"/>
    </location>
</feature>
<dbReference type="InterPro" id="IPR036291">
    <property type="entry name" value="NAD(P)-bd_dom_sf"/>
</dbReference>
<protein>
    <submittedName>
        <fullName evidence="2">UDP-glucose 4-epimerase</fullName>
    </submittedName>
</protein>
<evidence type="ECO:0000313" key="3">
    <source>
        <dbReference type="Proteomes" id="UP000243528"/>
    </source>
</evidence>
<evidence type="ECO:0000259" key="1">
    <source>
        <dbReference type="Pfam" id="PF01370"/>
    </source>
</evidence>
<name>A0A2P8DJW3_9ACTN</name>
<evidence type="ECO:0000313" key="2">
    <source>
        <dbReference type="EMBL" id="PSK97515.1"/>
    </source>
</evidence>